<dbReference type="Gene3D" id="1.10.630.10">
    <property type="entry name" value="Cytochrome P450"/>
    <property type="match status" value="1"/>
</dbReference>
<evidence type="ECO:0000256" key="1">
    <source>
        <dbReference type="ARBA" id="ARBA00010617"/>
    </source>
</evidence>
<dbReference type="InterPro" id="IPR017972">
    <property type="entry name" value="Cyt_P450_CS"/>
</dbReference>
<sequence>MTNAETRAGAVELEGTFFDDPDALYRTLRREAPVVRVNTPMGLQAWVVTRYQDARPALNDPRLSKDGAKFGEILERRSVAPERRMQFADSLAGHMLNTDPPDHTRLRKLVNRAFTVRAIARMRPRIEEIAHGLADRMAAKAAREGTVDLLDEFAYPLPMTVICELLGVPEGERDDFRGWTTTLLSAAPPEERGAAVAAMAEFLARLVADKGANPGEDMLSAIVRASEDGDTLSAREATSMAFLLLVAGHETTVNLIGNGTLALLRHPDQLALLRADPSLVPNAVEEFLRFDGPINLATFRYTTEPVEIGGTTVPEGEVVLISLVSANRDAERYGDPARLDVTRDAGGHVAFGYGVHHCLGAPLARLEGEIAFRTLLERFPALALAGDPETIGWRRSTLIHGLTRLPVHL</sequence>
<protein>
    <submittedName>
        <fullName evidence="3">Cytochrome P450</fullName>
    </submittedName>
</protein>
<keyword evidence="2" id="KW-0349">Heme</keyword>
<name>A0ABP8XAM5_9PSEU</name>
<keyword evidence="2" id="KW-0408">Iron</keyword>
<dbReference type="PRINTS" id="PR00359">
    <property type="entry name" value="BP450"/>
</dbReference>
<dbReference type="RefSeq" id="WP_345382978.1">
    <property type="nucleotide sequence ID" value="NZ_BAABIC010000018.1"/>
</dbReference>
<dbReference type="InterPro" id="IPR002397">
    <property type="entry name" value="Cyt_P450_B"/>
</dbReference>
<gene>
    <name evidence="3" type="ORF">GCM10023215_47840</name>
</gene>
<accession>A0ABP8XAM5</accession>
<keyword evidence="2" id="KW-0479">Metal-binding</keyword>
<evidence type="ECO:0000313" key="3">
    <source>
        <dbReference type="EMBL" id="GAA4702948.1"/>
    </source>
</evidence>
<reference evidence="4" key="1">
    <citation type="journal article" date="2019" name="Int. J. Syst. Evol. Microbiol.">
        <title>The Global Catalogue of Microorganisms (GCM) 10K type strain sequencing project: providing services to taxonomists for standard genome sequencing and annotation.</title>
        <authorList>
            <consortium name="The Broad Institute Genomics Platform"/>
            <consortium name="The Broad Institute Genome Sequencing Center for Infectious Disease"/>
            <person name="Wu L."/>
            <person name="Ma J."/>
        </authorList>
    </citation>
    <scope>NUCLEOTIDE SEQUENCE [LARGE SCALE GENOMIC DNA]</scope>
    <source>
        <strain evidence="4">JCM 18055</strain>
    </source>
</reference>
<dbReference type="InterPro" id="IPR036396">
    <property type="entry name" value="Cyt_P450_sf"/>
</dbReference>
<dbReference type="SUPFAM" id="SSF48264">
    <property type="entry name" value="Cytochrome P450"/>
    <property type="match status" value="1"/>
</dbReference>
<dbReference type="PANTHER" id="PTHR46696">
    <property type="entry name" value="P450, PUTATIVE (EUROFUNG)-RELATED"/>
    <property type="match status" value="1"/>
</dbReference>
<dbReference type="PROSITE" id="PS00086">
    <property type="entry name" value="CYTOCHROME_P450"/>
    <property type="match status" value="1"/>
</dbReference>
<comment type="caution">
    <text evidence="3">The sequence shown here is derived from an EMBL/GenBank/DDBJ whole genome shotgun (WGS) entry which is preliminary data.</text>
</comment>
<evidence type="ECO:0000256" key="2">
    <source>
        <dbReference type="RuleBase" id="RU000461"/>
    </source>
</evidence>
<dbReference type="PANTHER" id="PTHR46696:SF1">
    <property type="entry name" value="CYTOCHROME P450 YJIB-RELATED"/>
    <property type="match status" value="1"/>
</dbReference>
<dbReference type="Pfam" id="PF00067">
    <property type="entry name" value="p450"/>
    <property type="match status" value="2"/>
</dbReference>
<dbReference type="Proteomes" id="UP001500325">
    <property type="component" value="Unassembled WGS sequence"/>
</dbReference>
<keyword evidence="2" id="KW-0560">Oxidoreductase</keyword>
<dbReference type="CDD" id="cd11029">
    <property type="entry name" value="CYP107-like"/>
    <property type="match status" value="1"/>
</dbReference>
<proteinExistence type="inferred from homology"/>
<organism evidence="3 4">
    <name type="scientific">Pseudonocardia yuanmonensis</name>
    <dbReference type="NCBI Taxonomy" id="1095914"/>
    <lineage>
        <taxon>Bacteria</taxon>
        <taxon>Bacillati</taxon>
        <taxon>Actinomycetota</taxon>
        <taxon>Actinomycetes</taxon>
        <taxon>Pseudonocardiales</taxon>
        <taxon>Pseudonocardiaceae</taxon>
        <taxon>Pseudonocardia</taxon>
    </lineage>
</organism>
<keyword evidence="4" id="KW-1185">Reference proteome</keyword>
<dbReference type="InterPro" id="IPR001128">
    <property type="entry name" value="Cyt_P450"/>
</dbReference>
<evidence type="ECO:0000313" key="4">
    <source>
        <dbReference type="Proteomes" id="UP001500325"/>
    </source>
</evidence>
<keyword evidence="2" id="KW-0503">Monooxygenase</keyword>
<dbReference type="EMBL" id="BAABIC010000018">
    <property type="protein sequence ID" value="GAA4702948.1"/>
    <property type="molecule type" value="Genomic_DNA"/>
</dbReference>
<comment type="similarity">
    <text evidence="1 2">Belongs to the cytochrome P450 family.</text>
</comment>